<evidence type="ECO:0000256" key="3">
    <source>
        <dbReference type="ARBA" id="ARBA00022857"/>
    </source>
</evidence>
<keyword evidence="6" id="KW-0963">Cytoplasm</keyword>
<keyword evidence="6" id="KW-0547">Nucleotide-binding</keyword>
<dbReference type="NCBIfam" id="NF002561">
    <property type="entry name" value="PRK02155.1"/>
    <property type="match status" value="1"/>
</dbReference>
<dbReference type="RefSeq" id="WP_171679828.1">
    <property type="nucleotide sequence ID" value="NZ_JABGBN010000001.1"/>
</dbReference>
<accession>A0A849P6H7</accession>
<dbReference type="GO" id="GO:0051287">
    <property type="term" value="F:NAD binding"/>
    <property type="evidence" value="ECO:0007669"/>
    <property type="project" value="UniProtKB-ARBA"/>
</dbReference>
<feature type="binding site" evidence="6">
    <location>
        <position position="210"/>
    </location>
    <ligand>
        <name>NAD(+)</name>
        <dbReference type="ChEBI" id="CHEBI:57540"/>
    </ligand>
</feature>
<comment type="catalytic activity">
    <reaction evidence="5 6">
        <text>NAD(+) + ATP = ADP + NADP(+) + H(+)</text>
        <dbReference type="Rhea" id="RHEA:18629"/>
        <dbReference type="ChEBI" id="CHEBI:15378"/>
        <dbReference type="ChEBI" id="CHEBI:30616"/>
        <dbReference type="ChEBI" id="CHEBI:57540"/>
        <dbReference type="ChEBI" id="CHEBI:58349"/>
        <dbReference type="ChEBI" id="CHEBI:456216"/>
        <dbReference type="EC" id="2.7.1.23"/>
    </reaction>
</comment>
<comment type="subcellular location">
    <subcellularLocation>
        <location evidence="6">Cytoplasm</location>
    </subcellularLocation>
</comment>
<gene>
    <name evidence="6" type="primary">nadK</name>
    <name evidence="7" type="ORF">HKX39_03080</name>
</gene>
<reference evidence="7 8" key="1">
    <citation type="submission" date="2020-05" db="EMBL/GenBank/DDBJ databases">
        <authorList>
            <person name="Niu N."/>
        </authorList>
    </citation>
    <scope>NUCLEOTIDE SEQUENCE [LARGE SCALE GENOMIC DNA]</scope>
    <source>
        <strain evidence="7 8">3340-03</strain>
    </source>
</reference>
<dbReference type="GO" id="GO:0046872">
    <property type="term" value="F:metal ion binding"/>
    <property type="evidence" value="ECO:0007669"/>
    <property type="project" value="UniProtKB-UniRule"/>
</dbReference>
<dbReference type="InterPro" id="IPR016064">
    <property type="entry name" value="NAD/diacylglycerol_kinase_sf"/>
</dbReference>
<sequence length="299" mass="32400">MHFSIVALIGRYEDSGMDAPLRELASVLTQANIKVIIEKDTAKNTGVREYHTGSLEQIGQIADLAIVMGGDGTMLGAARTLCKYAIPLLGINHGRLGFITDIPVHDSINAVKAVLEGKFTIEKRSLLEGSVIRDRKVLTTDLALNDIVLNRSGRGGMIEISVDYDGAYMYSQRTDGLIVSTPTGSTAYALSANGPIIHPMVDAFLLVPVAPQTLSHRPIAVPSSGTLTLTLSNVSRAGSGASVHFDMQTWSDLQAGDKIMIKKASHKVQFLHPVGYSYFSTLRKKLHWNIMPNDENSIK</sequence>
<evidence type="ECO:0000256" key="2">
    <source>
        <dbReference type="ARBA" id="ARBA00022777"/>
    </source>
</evidence>
<comment type="similarity">
    <text evidence="6">Belongs to the NAD kinase family.</text>
</comment>
<dbReference type="SUPFAM" id="SSF111331">
    <property type="entry name" value="NAD kinase/diacylglycerol kinase-like"/>
    <property type="match status" value="1"/>
</dbReference>
<name>A0A849P6H7_9BURK</name>
<dbReference type="HAMAP" id="MF_00361">
    <property type="entry name" value="NAD_kinase"/>
    <property type="match status" value="1"/>
</dbReference>
<organism evidence="7 8">
    <name type="scientific">Pelistega suis</name>
    <dbReference type="NCBI Taxonomy" id="1631957"/>
    <lineage>
        <taxon>Bacteria</taxon>
        <taxon>Pseudomonadati</taxon>
        <taxon>Pseudomonadota</taxon>
        <taxon>Betaproteobacteria</taxon>
        <taxon>Burkholderiales</taxon>
        <taxon>Alcaligenaceae</taxon>
        <taxon>Pelistega</taxon>
    </lineage>
</organism>
<keyword evidence="6" id="KW-0067">ATP-binding</keyword>
<evidence type="ECO:0000313" key="7">
    <source>
        <dbReference type="EMBL" id="NOL51158.1"/>
    </source>
</evidence>
<dbReference type="Gene3D" id="2.60.200.30">
    <property type="entry name" value="Probable inorganic polyphosphate/atp-NAD kinase, domain 2"/>
    <property type="match status" value="1"/>
</dbReference>
<comment type="caution">
    <text evidence="7">The sequence shown here is derived from an EMBL/GenBank/DDBJ whole genome shotgun (WGS) entry which is preliminary data.</text>
</comment>
<dbReference type="InterPro" id="IPR017437">
    <property type="entry name" value="ATP-NAD_kinase_PpnK-typ_C"/>
</dbReference>
<keyword evidence="4 6" id="KW-0520">NAD</keyword>
<dbReference type="EMBL" id="JABGBN010000001">
    <property type="protein sequence ID" value="NOL51158.1"/>
    <property type="molecule type" value="Genomic_DNA"/>
</dbReference>
<protein>
    <recommendedName>
        <fullName evidence="6">NAD kinase</fullName>
        <ecNumber evidence="6">2.7.1.23</ecNumber>
    </recommendedName>
    <alternativeName>
        <fullName evidence="6">ATP-dependent NAD kinase</fullName>
    </alternativeName>
</protein>
<feature type="binding site" evidence="6">
    <location>
        <begin position="71"/>
        <end position="72"/>
    </location>
    <ligand>
        <name>NAD(+)</name>
        <dbReference type="ChEBI" id="CHEBI:57540"/>
    </ligand>
</feature>
<dbReference type="Pfam" id="PF20143">
    <property type="entry name" value="NAD_kinase_C"/>
    <property type="match status" value="1"/>
</dbReference>
<keyword evidence="1 6" id="KW-0808">Transferase</keyword>
<evidence type="ECO:0000313" key="8">
    <source>
        <dbReference type="Proteomes" id="UP000537862"/>
    </source>
</evidence>
<feature type="binding site" evidence="6">
    <location>
        <position position="248"/>
    </location>
    <ligand>
        <name>NAD(+)</name>
        <dbReference type="ChEBI" id="CHEBI:57540"/>
    </ligand>
</feature>
<dbReference type="InterPro" id="IPR017438">
    <property type="entry name" value="ATP-NAD_kinase_N"/>
</dbReference>
<evidence type="ECO:0000256" key="5">
    <source>
        <dbReference type="ARBA" id="ARBA00047925"/>
    </source>
</evidence>
<evidence type="ECO:0000256" key="1">
    <source>
        <dbReference type="ARBA" id="ARBA00022679"/>
    </source>
</evidence>
<dbReference type="Pfam" id="PF01513">
    <property type="entry name" value="NAD_kinase"/>
    <property type="match status" value="1"/>
</dbReference>
<dbReference type="GO" id="GO:0003951">
    <property type="term" value="F:NAD+ kinase activity"/>
    <property type="evidence" value="ECO:0007669"/>
    <property type="project" value="UniProtKB-UniRule"/>
</dbReference>
<dbReference type="GO" id="GO:0005524">
    <property type="term" value="F:ATP binding"/>
    <property type="evidence" value="ECO:0007669"/>
    <property type="project" value="UniProtKB-KW"/>
</dbReference>
<dbReference type="Gene3D" id="3.40.50.10330">
    <property type="entry name" value="Probable inorganic polyphosphate/atp-NAD kinase, domain 1"/>
    <property type="match status" value="1"/>
</dbReference>
<feature type="active site" description="Proton acceptor" evidence="6">
    <location>
        <position position="71"/>
    </location>
</feature>
<feature type="binding site" evidence="6">
    <location>
        <begin position="145"/>
        <end position="146"/>
    </location>
    <ligand>
        <name>NAD(+)</name>
        <dbReference type="ChEBI" id="CHEBI:57540"/>
    </ligand>
</feature>
<comment type="caution">
    <text evidence="6">Lacks conserved residue(s) required for the propagation of feature annotation.</text>
</comment>
<dbReference type="EC" id="2.7.1.23" evidence="6"/>
<dbReference type="PANTHER" id="PTHR20275">
    <property type="entry name" value="NAD KINASE"/>
    <property type="match status" value="1"/>
</dbReference>
<keyword evidence="8" id="KW-1185">Reference proteome</keyword>
<dbReference type="AlphaFoldDB" id="A0A849P6H7"/>
<comment type="function">
    <text evidence="6">Involved in the regulation of the intracellular balance of NAD and NADP, and is a key enzyme in the biosynthesis of NADP. Catalyzes specifically the phosphorylation on 2'-hydroxyl of the adenosine moiety of NAD to yield NADP.</text>
</comment>
<keyword evidence="3 6" id="KW-0521">NADP</keyword>
<feature type="binding site" evidence="6">
    <location>
        <position position="175"/>
    </location>
    <ligand>
        <name>NAD(+)</name>
        <dbReference type="ChEBI" id="CHEBI:57540"/>
    </ligand>
</feature>
<dbReference type="PANTHER" id="PTHR20275:SF0">
    <property type="entry name" value="NAD KINASE"/>
    <property type="match status" value="1"/>
</dbReference>
<evidence type="ECO:0000256" key="6">
    <source>
        <dbReference type="HAMAP-Rule" id="MF_00361"/>
    </source>
</evidence>
<evidence type="ECO:0000256" key="4">
    <source>
        <dbReference type="ARBA" id="ARBA00023027"/>
    </source>
</evidence>
<feature type="binding site" evidence="6">
    <location>
        <begin position="186"/>
        <end position="191"/>
    </location>
    <ligand>
        <name>NAD(+)</name>
        <dbReference type="ChEBI" id="CHEBI:57540"/>
    </ligand>
</feature>
<dbReference type="Proteomes" id="UP000537862">
    <property type="component" value="Unassembled WGS sequence"/>
</dbReference>
<dbReference type="GO" id="GO:0005737">
    <property type="term" value="C:cytoplasm"/>
    <property type="evidence" value="ECO:0007669"/>
    <property type="project" value="UniProtKB-SubCell"/>
</dbReference>
<proteinExistence type="inferred from homology"/>
<dbReference type="GO" id="GO:0006741">
    <property type="term" value="P:NADP+ biosynthetic process"/>
    <property type="evidence" value="ECO:0007669"/>
    <property type="project" value="UniProtKB-UniRule"/>
</dbReference>
<comment type="cofactor">
    <cofactor evidence="6">
        <name>a divalent metal cation</name>
        <dbReference type="ChEBI" id="CHEBI:60240"/>
    </cofactor>
</comment>
<feature type="binding site" evidence="6">
    <location>
        <position position="173"/>
    </location>
    <ligand>
        <name>NAD(+)</name>
        <dbReference type="ChEBI" id="CHEBI:57540"/>
    </ligand>
</feature>
<dbReference type="InterPro" id="IPR002504">
    <property type="entry name" value="NADK"/>
</dbReference>
<dbReference type="GO" id="GO:0019674">
    <property type="term" value="P:NAD+ metabolic process"/>
    <property type="evidence" value="ECO:0007669"/>
    <property type="project" value="InterPro"/>
</dbReference>
<keyword evidence="2 6" id="KW-0418">Kinase</keyword>